<dbReference type="AlphaFoldDB" id="H5Y2J8"/>
<proteinExistence type="predicted"/>
<name>H5Y2J8_9FIRM</name>
<sequence>MKTSRQDEIIGKTGSLAMYTAMTEVGGHFILKIPRLTSPTVLCSTEKMRTK</sequence>
<organism evidence="1 2">
    <name type="scientific">Desulfosporosinus youngiae DSM 17734</name>
    <dbReference type="NCBI Taxonomy" id="768710"/>
    <lineage>
        <taxon>Bacteria</taxon>
        <taxon>Bacillati</taxon>
        <taxon>Bacillota</taxon>
        <taxon>Clostridia</taxon>
        <taxon>Eubacteriales</taxon>
        <taxon>Desulfitobacteriaceae</taxon>
        <taxon>Desulfosporosinus</taxon>
    </lineage>
</organism>
<dbReference type="Proteomes" id="UP000005104">
    <property type="component" value="Chromosome"/>
</dbReference>
<evidence type="ECO:0000313" key="1">
    <source>
        <dbReference type="EMBL" id="EHQ88689.1"/>
    </source>
</evidence>
<protein>
    <submittedName>
        <fullName evidence="1">Uncharacterized protein</fullName>
    </submittedName>
</protein>
<dbReference type="EMBL" id="CM001441">
    <property type="protein sequence ID" value="EHQ88689.1"/>
    <property type="molecule type" value="Genomic_DNA"/>
</dbReference>
<evidence type="ECO:0000313" key="2">
    <source>
        <dbReference type="Proteomes" id="UP000005104"/>
    </source>
</evidence>
<reference evidence="1 2" key="1">
    <citation type="submission" date="2011-11" db="EMBL/GenBank/DDBJ databases">
        <title>The Noncontiguous Finished genome of Desulfosporosinus youngiae DSM 17734.</title>
        <authorList>
            <consortium name="US DOE Joint Genome Institute (JGI-PGF)"/>
            <person name="Lucas S."/>
            <person name="Han J."/>
            <person name="Lapidus A."/>
            <person name="Cheng J.-F."/>
            <person name="Goodwin L."/>
            <person name="Pitluck S."/>
            <person name="Peters L."/>
            <person name="Ovchinnikova G."/>
            <person name="Lu M."/>
            <person name="Land M.L."/>
            <person name="Hauser L."/>
            <person name="Pester M."/>
            <person name="Spring S."/>
            <person name="Ollivier B."/>
            <person name="Rattei T."/>
            <person name="Klenk H.-P."/>
            <person name="Wagner M."/>
            <person name="Loy A."/>
            <person name="Woyke T.J."/>
        </authorList>
    </citation>
    <scope>NUCLEOTIDE SEQUENCE [LARGE SCALE GENOMIC DNA]</scope>
    <source>
        <strain evidence="1 2">DSM 17734</strain>
    </source>
</reference>
<keyword evidence="2" id="KW-1185">Reference proteome</keyword>
<accession>H5Y2J8</accession>
<gene>
    <name evidence="1" type="ORF">DesyoDRAFT_1547</name>
</gene>
<dbReference type="HOGENOM" id="CLU_3098209_0_0_9"/>
<dbReference type="RefSeq" id="WP_007781392.1">
    <property type="nucleotide sequence ID" value="NZ_CM001441.1"/>
</dbReference>